<sequence>PVKVTEFKSGIRRAHGAFSFTPEYNYSVPGFLKNAIDIASRPTSENPFKGKPRES</sequence>
<name>T1C219_9ZZZZ</name>
<gene>
    <name evidence="2" type="ORF">B1B_00173</name>
</gene>
<dbReference type="Pfam" id="PF03358">
    <property type="entry name" value="FMN_red"/>
    <property type="match status" value="1"/>
</dbReference>
<dbReference type="SUPFAM" id="SSF52218">
    <property type="entry name" value="Flavoproteins"/>
    <property type="match status" value="1"/>
</dbReference>
<proteinExistence type="predicted"/>
<dbReference type="EMBL" id="AUZY01000131">
    <property type="protein sequence ID" value="EQD79511.1"/>
    <property type="molecule type" value="Genomic_DNA"/>
</dbReference>
<dbReference type="AlphaFoldDB" id="T1C219"/>
<protein>
    <submittedName>
        <fullName evidence="2">Glycerol-3-phosphate dehydrogenase (NAD(P)(+))</fullName>
    </submittedName>
</protein>
<dbReference type="PANTHER" id="PTHR30543">
    <property type="entry name" value="CHROMATE REDUCTASE"/>
    <property type="match status" value="1"/>
</dbReference>
<reference evidence="2" key="1">
    <citation type="submission" date="2013-08" db="EMBL/GenBank/DDBJ databases">
        <authorList>
            <person name="Mendez C."/>
            <person name="Richter M."/>
            <person name="Ferrer M."/>
            <person name="Sanchez J."/>
        </authorList>
    </citation>
    <scope>NUCLEOTIDE SEQUENCE</scope>
</reference>
<dbReference type="InterPro" id="IPR050712">
    <property type="entry name" value="NAD(P)H-dep_reductase"/>
</dbReference>
<dbReference type="GO" id="GO:0016491">
    <property type="term" value="F:oxidoreductase activity"/>
    <property type="evidence" value="ECO:0007669"/>
    <property type="project" value="InterPro"/>
</dbReference>
<dbReference type="InterPro" id="IPR005025">
    <property type="entry name" value="FMN_Rdtase-like_dom"/>
</dbReference>
<feature type="domain" description="NADPH-dependent FMN reductase-like" evidence="1">
    <location>
        <begin position="2"/>
        <end position="52"/>
    </location>
</feature>
<dbReference type="PANTHER" id="PTHR30543:SF21">
    <property type="entry name" value="NAD(P)H-DEPENDENT FMN REDUCTASE LOT6"/>
    <property type="match status" value="1"/>
</dbReference>
<organism evidence="2">
    <name type="scientific">mine drainage metagenome</name>
    <dbReference type="NCBI Taxonomy" id="410659"/>
    <lineage>
        <taxon>unclassified sequences</taxon>
        <taxon>metagenomes</taxon>
        <taxon>ecological metagenomes</taxon>
    </lineage>
</organism>
<reference evidence="2" key="2">
    <citation type="journal article" date="2014" name="ISME J.">
        <title>Microbial stratification in low pH oxic and suboxic macroscopic growths along an acid mine drainage.</title>
        <authorList>
            <person name="Mendez-Garcia C."/>
            <person name="Mesa V."/>
            <person name="Sprenger R.R."/>
            <person name="Richter M."/>
            <person name="Diez M.S."/>
            <person name="Solano J."/>
            <person name="Bargiela R."/>
            <person name="Golyshina O.V."/>
            <person name="Manteca A."/>
            <person name="Ramos J.L."/>
            <person name="Gallego J.R."/>
            <person name="Llorente I."/>
            <person name="Martins Dos Santos V.A."/>
            <person name="Jensen O.N."/>
            <person name="Pelaez A.I."/>
            <person name="Sanchez J."/>
            <person name="Ferrer M."/>
        </authorList>
    </citation>
    <scope>NUCLEOTIDE SEQUENCE</scope>
</reference>
<dbReference type="GO" id="GO:0010181">
    <property type="term" value="F:FMN binding"/>
    <property type="evidence" value="ECO:0007669"/>
    <property type="project" value="TreeGrafter"/>
</dbReference>
<dbReference type="Gene3D" id="3.40.50.360">
    <property type="match status" value="1"/>
</dbReference>
<accession>T1C219</accession>
<dbReference type="InterPro" id="IPR029039">
    <property type="entry name" value="Flavoprotein-like_sf"/>
</dbReference>
<feature type="non-terminal residue" evidence="2">
    <location>
        <position position="1"/>
    </location>
</feature>
<evidence type="ECO:0000259" key="1">
    <source>
        <dbReference type="Pfam" id="PF03358"/>
    </source>
</evidence>
<comment type="caution">
    <text evidence="2">The sequence shown here is derived from an EMBL/GenBank/DDBJ whole genome shotgun (WGS) entry which is preliminary data.</text>
</comment>
<evidence type="ECO:0000313" key="2">
    <source>
        <dbReference type="EMBL" id="EQD79511.1"/>
    </source>
</evidence>
<dbReference type="GO" id="GO:0005829">
    <property type="term" value="C:cytosol"/>
    <property type="evidence" value="ECO:0007669"/>
    <property type="project" value="TreeGrafter"/>
</dbReference>